<dbReference type="EMBL" id="CP000285">
    <property type="protein sequence ID" value="ABE59062.1"/>
    <property type="molecule type" value="Genomic_DNA"/>
</dbReference>
<dbReference type="InterPro" id="IPR011050">
    <property type="entry name" value="Pectin_lyase_fold/virulence"/>
</dbReference>
<name>Q1QWU6_CHRI1</name>
<evidence type="ECO:0000256" key="1">
    <source>
        <dbReference type="SAM" id="MobiDB-lite"/>
    </source>
</evidence>
<dbReference type="SUPFAM" id="SSF51126">
    <property type="entry name" value="Pectin lyase-like"/>
    <property type="match status" value="1"/>
</dbReference>
<protein>
    <recommendedName>
        <fullName evidence="2">Right handed beta helix domain-containing protein</fullName>
    </recommendedName>
</protein>
<dbReference type="AlphaFoldDB" id="Q1QWU6"/>
<dbReference type="HOGENOM" id="CLU_382523_0_0_6"/>
<dbReference type="Proteomes" id="UP000000239">
    <property type="component" value="Chromosome"/>
</dbReference>
<gene>
    <name evidence="3" type="ordered locus">Csal_1710</name>
</gene>
<dbReference type="Pfam" id="PF13229">
    <property type="entry name" value="Beta_helix"/>
    <property type="match status" value="1"/>
</dbReference>
<dbReference type="KEGG" id="csa:Csal_1710"/>
<proteinExistence type="predicted"/>
<dbReference type="Gene3D" id="2.160.20.10">
    <property type="entry name" value="Single-stranded right-handed beta-helix, Pectin lyase-like"/>
    <property type="match status" value="1"/>
</dbReference>
<dbReference type="InterPro" id="IPR039448">
    <property type="entry name" value="Beta_helix"/>
</dbReference>
<keyword evidence="4" id="KW-1185">Reference proteome</keyword>
<evidence type="ECO:0000259" key="2">
    <source>
        <dbReference type="Pfam" id="PF13229"/>
    </source>
</evidence>
<reference evidence="3 4" key="1">
    <citation type="journal article" date="2011" name="Stand. Genomic Sci.">
        <title>Complete genome sequence of the halophilic and highly halotolerant Chromohalobacter salexigens type strain (1H11(T)).</title>
        <authorList>
            <person name="Copeland A."/>
            <person name="O'Connor K."/>
            <person name="Lucas S."/>
            <person name="Lapidus A."/>
            <person name="Berry K.W."/>
            <person name="Detter J.C."/>
            <person name="Del Rio T.G."/>
            <person name="Hammon N."/>
            <person name="Dalin E."/>
            <person name="Tice H."/>
            <person name="Pitluck S."/>
            <person name="Bruce D."/>
            <person name="Goodwin L."/>
            <person name="Han C."/>
            <person name="Tapia R."/>
            <person name="Saunders E."/>
            <person name="Schmutz J."/>
            <person name="Brettin T."/>
            <person name="Larimer F."/>
            <person name="Land M."/>
            <person name="Hauser L."/>
            <person name="Vargas C."/>
            <person name="Nieto J.J."/>
            <person name="Kyrpides N.C."/>
            <person name="Ivanova N."/>
            <person name="Goker M."/>
            <person name="Klenk H.P."/>
            <person name="Csonka L.N."/>
            <person name="Woyke T."/>
        </authorList>
    </citation>
    <scope>NUCLEOTIDE SEQUENCE [LARGE SCALE GENOMIC DNA]</scope>
    <source>
        <strain evidence="4">ATCC BAA-138 / DSM 3043 / CIP 106854 / NCIMB 13768 / 1H11</strain>
    </source>
</reference>
<accession>Q1QWU6</accession>
<feature type="domain" description="Right handed beta helix" evidence="2">
    <location>
        <begin position="291"/>
        <end position="445"/>
    </location>
</feature>
<sequence length="723" mass="78385">MDARRRKLLVNLLQGGAFLGVAGVLPGHADGQRASQRGMSSEEATRQEGKHDDAASGYNAPPIQVDSIDAMQRLETARLADGQRVEVTGYYLTTQGLGGGSFQWAAHSRQPADGGLSIAADGASDEAEGRFVRRVGSTLTPAMFGAMGDGSDQYPALARLAKAATDRRLAVTFPAGDYATSGTGLAFSGIAVSGAGPAHTTLRYTGHELGSLVEIHDGASIEGMTLDGNVSADPGTWTPRNYDAFTGCLPLDLRGRDVAARDIVCRRSPVACLRVEARGFKLENVRTEHARGNFGDGIFIVDSHDGLVERCEARDFTRIGFVTDTYGESPAFMLSERIDFIDCLAEHGHHASVDYGDAEYNAGYWAENSHQVTFSRCRSRNTTHHGFVATTGREPTLGSGHFTLRDCLAEDTEVGYLLSDLHDVPVRHTVTHCQARGVNKGFCIEMTLDASRLDGQHLGTRLRGEKASGSSYALEGAGTIELARLEEVWQTFDATRQAHLGTTYASVVAAGGFKGRLHLRHFARQDTTPISIKLLGQSHLLAFSLADSHAELSHVPAESVELHDCHIEAGWIKAFDALEVAQCRLGDGTPRFDLFESTRRHRYHQCRFDFTPGGGQLYLHNVDKQNARRLVRFEGCHFRKDLARHGSMITLDAAPAVFHVAESNTLTFSDCRFDNTGARTDTPVVHTDQRPPQASLTGQDNRKNATIDALAAFAPATDFMAES</sequence>
<feature type="region of interest" description="Disordered" evidence="1">
    <location>
        <begin position="30"/>
        <end position="61"/>
    </location>
</feature>
<dbReference type="STRING" id="290398.Csal_1710"/>
<evidence type="ECO:0000313" key="4">
    <source>
        <dbReference type="Proteomes" id="UP000000239"/>
    </source>
</evidence>
<evidence type="ECO:0000313" key="3">
    <source>
        <dbReference type="EMBL" id="ABE59062.1"/>
    </source>
</evidence>
<feature type="region of interest" description="Disordered" evidence="1">
    <location>
        <begin position="679"/>
        <end position="698"/>
    </location>
</feature>
<organism evidence="3 4">
    <name type="scientific">Chromohalobacter israelensis (strain ATCC BAA-138 / DSM 3043 / CIP 106854 / NCIMB 13768 / 1H11)</name>
    <name type="common">Chromohalobacter salexigens</name>
    <dbReference type="NCBI Taxonomy" id="290398"/>
    <lineage>
        <taxon>Bacteria</taxon>
        <taxon>Pseudomonadati</taxon>
        <taxon>Pseudomonadota</taxon>
        <taxon>Gammaproteobacteria</taxon>
        <taxon>Oceanospirillales</taxon>
        <taxon>Halomonadaceae</taxon>
        <taxon>Chromohalobacter</taxon>
    </lineage>
</organism>
<feature type="compositionally biased region" description="Basic and acidic residues" evidence="1">
    <location>
        <begin position="43"/>
        <end position="54"/>
    </location>
</feature>
<dbReference type="InterPro" id="IPR012334">
    <property type="entry name" value="Pectin_lyas_fold"/>
</dbReference>